<keyword evidence="2" id="KW-1185">Reference proteome</keyword>
<evidence type="ECO:0000313" key="1">
    <source>
        <dbReference type="EMBL" id="KAJ7652939.1"/>
    </source>
</evidence>
<dbReference type="Proteomes" id="UP001221757">
    <property type="component" value="Unassembled WGS sequence"/>
</dbReference>
<reference evidence="1" key="1">
    <citation type="submission" date="2023-03" db="EMBL/GenBank/DDBJ databases">
        <title>Massive genome expansion in bonnet fungi (Mycena s.s.) driven by repeated elements and novel gene families across ecological guilds.</title>
        <authorList>
            <consortium name="Lawrence Berkeley National Laboratory"/>
            <person name="Harder C.B."/>
            <person name="Miyauchi S."/>
            <person name="Viragh M."/>
            <person name="Kuo A."/>
            <person name="Thoen E."/>
            <person name="Andreopoulos B."/>
            <person name="Lu D."/>
            <person name="Skrede I."/>
            <person name="Drula E."/>
            <person name="Henrissat B."/>
            <person name="Morin E."/>
            <person name="Kohler A."/>
            <person name="Barry K."/>
            <person name="LaButti K."/>
            <person name="Morin E."/>
            <person name="Salamov A."/>
            <person name="Lipzen A."/>
            <person name="Mereny Z."/>
            <person name="Hegedus B."/>
            <person name="Baldrian P."/>
            <person name="Stursova M."/>
            <person name="Weitz H."/>
            <person name="Taylor A."/>
            <person name="Grigoriev I.V."/>
            <person name="Nagy L.G."/>
            <person name="Martin F."/>
            <person name="Kauserud H."/>
        </authorList>
    </citation>
    <scope>NUCLEOTIDE SEQUENCE</scope>
    <source>
        <strain evidence="1">CBHHK067</strain>
    </source>
</reference>
<proteinExistence type="predicted"/>
<gene>
    <name evidence="1" type="ORF">B0H17DRAFT_1147231</name>
</gene>
<dbReference type="EMBL" id="JARKIE010000341">
    <property type="protein sequence ID" value="KAJ7652939.1"/>
    <property type="molecule type" value="Genomic_DNA"/>
</dbReference>
<organism evidence="1 2">
    <name type="scientific">Mycena rosella</name>
    <name type="common">Pink bonnet</name>
    <name type="synonym">Agaricus rosellus</name>
    <dbReference type="NCBI Taxonomy" id="1033263"/>
    <lineage>
        <taxon>Eukaryota</taxon>
        <taxon>Fungi</taxon>
        <taxon>Dikarya</taxon>
        <taxon>Basidiomycota</taxon>
        <taxon>Agaricomycotina</taxon>
        <taxon>Agaricomycetes</taxon>
        <taxon>Agaricomycetidae</taxon>
        <taxon>Agaricales</taxon>
        <taxon>Marasmiineae</taxon>
        <taxon>Mycenaceae</taxon>
        <taxon>Mycena</taxon>
    </lineage>
</organism>
<comment type="caution">
    <text evidence="1">The sequence shown here is derived from an EMBL/GenBank/DDBJ whole genome shotgun (WGS) entry which is preliminary data.</text>
</comment>
<name>A0AAD7CPI8_MYCRO</name>
<protein>
    <submittedName>
        <fullName evidence="1">Uncharacterized protein</fullName>
    </submittedName>
</protein>
<sequence>MHPSLHLNVLNALLEEIQAVAILAADGSLPDLRTVAESIWTTESLAIASGSLPLLYANLNPARIFTLDPASAEATIAEASASVIAAPSHSPIETRVFNTELFSFITPIQIYEWSAQKVAEIRGIATFDSHAWKILVCDEMGESDAPALEVLSRIFSRSDATPPRIAEWIAGAGHNANDLVTLITCHIMLVLAPKNLPIYLSNHSQGMDAGPPFLALFSTTEIIMELAGTTGIVPEPLAALQCLSTDFNNYAPQGLTRCWQLLTGLIAQHGI</sequence>
<evidence type="ECO:0000313" key="2">
    <source>
        <dbReference type="Proteomes" id="UP001221757"/>
    </source>
</evidence>
<accession>A0AAD7CPI8</accession>
<dbReference type="AlphaFoldDB" id="A0AAD7CPI8"/>